<protein>
    <submittedName>
        <fullName evidence="1">HAD-IIB family hydrolase</fullName>
    </submittedName>
</protein>
<dbReference type="RefSeq" id="WP_138190751.1">
    <property type="nucleotide sequence ID" value="NZ_VBWP01000004.1"/>
</dbReference>
<gene>
    <name evidence="1" type="ORF">FEZ08_05700</name>
</gene>
<dbReference type="PANTHER" id="PTHR10000">
    <property type="entry name" value="PHOSPHOSERINE PHOSPHATASE"/>
    <property type="match status" value="1"/>
</dbReference>
<keyword evidence="2" id="KW-1185">Reference proteome</keyword>
<evidence type="ECO:0000313" key="2">
    <source>
        <dbReference type="Proteomes" id="UP000306912"/>
    </source>
</evidence>
<dbReference type="InterPro" id="IPR006379">
    <property type="entry name" value="HAD-SF_hydro_IIB"/>
</dbReference>
<dbReference type="InParanoid" id="A0A5R8QC99"/>
<dbReference type="SUPFAM" id="SSF56784">
    <property type="entry name" value="HAD-like"/>
    <property type="match status" value="1"/>
</dbReference>
<name>A0A5R8QC99_9FIRM</name>
<dbReference type="PANTHER" id="PTHR10000:SF8">
    <property type="entry name" value="HAD SUPERFAMILY HYDROLASE-LIKE, TYPE 3"/>
    <property type="match status" value="1"/>
</dbReference>
<dbReference type="AlphaFoldDB" id="A0A5R8QC99"/>
<dbReference type="Gene3D" id="3.30.1240.10">
    <property type="match status" value="1"/>
</dbReference>
<dbReference type="OrthoDB" id="9806027at2"/>
<dbReference type="EMBL" id="VBWP01000004">
    <property type="protein sequence ID" value="TLG74199.1"/>
    <property type="molecule type" value="Genomic_DNA"/>
</dbReference>
<dbReference type="Gene3D" id="3.40.50.1000">
    <property type="entry name" value="HAD superfamily/HAD-like"/>
    <property type="match status" value="1"/>
</dbReference>
<sequence length="269" mass="30548">MKKITHLFSDLDGTLFVDEQVYRKDVEAIHAFIASGGEFHVATGRTDIEILNLSIEEHVPVHFRVSNNGATVVTPEDGKIFERLLPKPATKFIADFISENYGLFGDIECTTPDLTYFLYEPEDWVLSYKADSYKIDPEVIHKLGHSIDSIKFFIAGQEDVIERMVHHFDTDFKDTIAYFNDINAVNIVPANVSKGTGINRILHDYKINRNQIAVIGDAANDIPMFGVTPHSFTFTRSKQFVKDTAQYHVNSVADAIERIMAYNERVDKR</sequence>
<dbReference type="GO" id="GO:0005829">
    <property type="term" value="C:cytosol"/>
    <property type="evidence" value="ECO:0007669"/>
    <property type="project" value="TreeGrafter"/>
</dbReference>
<dbReference type="GO" id="GO:0000287">
    <property type="term" value="F:magnesium ion binding"/>
    <property type="evidence" value="ECO:0007669"/>
    <property type="project" value="TreeGrafter"/>
</dbReference>
<dbReference type="InterPro" id="IPR036412">
    <property type="entry name" value="HAD-like_sf"/>
</dbReference>
<dbReference type="Proteomes" id="UP000306912">
    <property type="component" value="Unassembled WGS sequence"/>
</dbReference>
<dbReference type="GO" id="GO:0016791">
    <property type="term" value="F:phosphatase activity"/>
    <property type="evidence" value="ECO:0007669"/>
    <property type="project" value="UniProtKB-ARBA"/>
</dbReference>
<dbReference type="InterPro" id="IPR023214">
    <property type="entry name" value="HAD_sf"/>
</dbReference>
<keyword evidence="1" id="KW-0378">Hydrolase</keyword>
<reference evidence="1 2" key="1">
    <citation type="submission" date="2019-05" db="EMBL/GenBank/DDBJ databases">
        <title>Culicoidintestinum kansasii gen. nov., sp. nov. from the gastrointestinal tract of the biting midge, Culicoides sonorensis.</title>
        <authorList>
            <person name="Neupane S."/>
            <person name="Ghosh A."/>
            <person name="Gunther S."/>
            <person name="Martin K."/>
            <person name="Zurek L."/>
        </authorList>
    </citation>
    <scope>NUCLEOTIDE SEQUENCE [LARGE SCALE GENOMIC DNA]</scope>
    <source>
        <strain evidence="1 2">CS-1</strain>
    </source>
</reference>
<organism evidence="1 2">
    <name type="scientific">Culicoidibacter larvae</name>
    <dbReference type="NCBI Taxonomy" id="2579976"/>
    <lineage>
        <taxon>Bacteria</taxon>
        <taxon>Bacillati</taxon>
        <taxon>Bacillota</taxon>
        <taxon>Culicoidibacteria</taxon>
        <taxon>Culicoidibacterales</taxon>
        <taxon>Culicoidibacteraceae</taxon>
        <taxon>Culicoidibacter</taxon>
    </lineage>
</organism>
<evidence type="ECO:0000313" key="1">
    <source>
        <dbReference type="EMBL" id="TLG74199.1"/>
    </source>
</evidence>
<proteinExistence type="predicted"/>
<comment type="caution">
    <text evidence="1">The sequence shown here is derived from an EMBL/GenBank/DDBJ whole genome shotgun (WGS) entry which is preliminary data.</text>
</comment>
<dbReference type="NCBIfam" id="TIGR01484">
    <property type="entry name" value="HAD-SF-IIB"/>
    <property type="match status" value="1"/>
</dbReference>
<dbReference type="Pfam" id="PF08282">
    <property type="entry name" value="Hydrolase_3"/>
    <property type="match status" value="1"/>
</dbReference>
<accession>A0A5R8QC99</accession>